<comment type="caution">
    <text evidence="1">The sequence shown here is derived from an EMBL/GenBank/DDBJ whole genome shotgun (WGS) entry which is preliminary data.</text>
</comment>
<dbReference type="AlphaFoldDB" id="A0A935N1R5"/>
<evidence type="ECO:0000313" key="2">
    <source>
        <dbReference type="Proteomes" id="UP000739411"/>
    </source>
</evidence>
<dbReference type="Proteomes" id="UP000739411">
    <property type="component" value="Unassembled WGS sequence"/>
</dbReference>
<sequence>MNFKDLLKKGLLGYQPIFFPNGVITGTGYQFFGNFRLAAETPVEDSSDQNGFADSNETKFNPRRLGNLYIPPEVGGVEEFDTECYYRIADYELPQFVADNLLLKRVYQHFVAKTLETAGAGRVQLDSMLEVGSNTCLFPLEFSKSGVAACHGADIVDYSDVVSVLSVLNDAPVEFHHMCDDSEATWQSLPKADLVWSYAVLLHQSNPLVHLTRLAAKARKAIFVMTNCGGEGEWGNPDDMAIKYCSANSYYASGFPNCFDVTIVSPALIRFSLLRLGFSHVLELPPPEFEHASEKEYENFKTWMRRHRCFLAFRDAPLDDESLDDYSVETERNPYNGEEVRVHRGYHNNVFLKSGRYFIVPHGRWIATDHRQLRSFASLPRAIDHLEQLAEEIKPFPVPVDEFDGYPLVRFRNLYYLCPNRTFPDPERENDLENLHVLDSVDKWKSLRSRTEITALLTQSYRIRDLVNDVCIVRAATGNYLAFRGATDGSLGECLGSSDNLADIRRSVLSAEILASMAPAISP</sequence>
<proteinExistence type="predicted"/>
<protein>
    <submittedName>
        <fullName evidence="1">Uncharacterized protein</fullName>
    </submittedName>
</protein>
<accession>A0A935N1R5</accession>
<organism evidence="1 2">
    <name type="scientific">Candidatus Dechloromonas phosphorivorans</name>
    <dbReference type="NCBI Taxonomy" id="2899244"/>
    <lineage>
        <taxon>Bacteria</taxon>
        <taxon>Pseudomonadati</taxon>
        <taxon>Pseudomonadota</taxon>
        <taxon>Betaproteobacteria</taxon>
        <taxon>Rhodocyclales</taxon>
        <taxon>Azonexaceae</taxon>
        <taxon>Dechloromonas</taxon>
    </lineage>
</organism>
<dbReference type="EMBL" id="JADJMS010000005">
    <property type="protein sequence ID" value="MBK7413930.1"/>
    <property type="molecule type" value="Genomic_DNA"/>
</dbReference>
<name>A0A935N1R5_9RHOO</name>
<reference evidence="1 2" key="1">
    <citation type="submission" date="2020-10" db="EMBL/GenBank/DDBJ databases">
        <title>Connecting structure to function with the recovery of over 1000 high-quality activated sludge metagenome-assembled genomes encoding full-length rRNA genes using long-read sequencing.</title>
        <authorList>
            <person name="Singleton C.M."/>
            <person name="Petriglieri F."/>
            <person name="Kristensen J.M."/>
            <person name="Kirkegaard R.H."/>
            <person name="Michaelsen T.Y."/>
            <person name="Andersen M.H."/>
            <person name="Karst S.M."/>
            <person name="Dueholm M.S."/>
            <person name="Nielsen P.H."/>
            <person name="Albertsen M."/>
        </authorList>
    </citation>
    <scope>NUCLEOTIDE SEQUENCE [LARGE SCALE GENOMIC DNA]</scope>
    <source>
        <strain evidence="1">EsbW_18-Q3-R4-48_BATAC.463</strain>
    </source>
</reference>
<evidence type="ECO:0000313" key="1">
    <source>
        <dbReference type="EMBL" id="MBK7413930.1"/>
    </source>
</evidence>
<gene>
    <name evidence="1" type="ORF">IPJ38_01240</name>
</gene>